<accession>A0A845HYH6</accession>
<evidence type="ECO:0000259" key="1">
    <source>
        <dbReference type="PROSITE" id="PS51819"/>
    </source>
</evidence>
<organism evidence="2 3">
    <name type="scientific">Duganella fentianensis</name>
    <dbReference type="NCBI Taxonomy" id="2692177"/>
    <lineage>
        <taxon>Bacteria</taxon>
        <taxon>Pseudomonadati</taxon>
        <taxon>Pseudomonadota</taxon>
        <taxon>Betaproteobacteria</taxon>
        <taxon>Burkholderiales</taxon>
        <taxon>Oxalobacteraceae</taxon>
        <taxon>Telluria group</taxon>
        <taxon>Duganella</taxon>
    </lineage>
</organism>
<feature type="domain" description="VOC" evidence="1">
    <location>
        <begin position="2"/>
        <end position="131"/>
    </location>
</feature>
<dbReference type="EMBL" id="WWCL01000001">
    <property type="protein sequence ID" value="MYN43538.1"/>
    <property type="molecule type" value="Genomic_DNA"/>
</dbReference>
<dbReference type="SUPFAM" id="SSF54593">
    <property type="entry name" value="Glyoxalase/Bleomycin resistance protein/Dihydroxybiphenyl dioxygenase"/>
    <property type="match status" value="1"/>
</dbReference>
<gene>
    <name evidence="2" type="ORF">GTP23_00470</name>
</gene>
<dbReference type="RefSeq" id="WP_161033409.1">
    <property type="nucleotide sequence ID" value="NZ_WWCL01000001.1"/>
</dbReference>
<evidence type="ECO:0000313" key="2">
    <source>
        <dbReference type="EMBL" id="MYN43538.1"/>
    </source>
</evidence>
<dbReference type="InterPro" id="IPR004360">
    <property type="entry name" value="Glyas_Fos-R_dOase_dom"/>
</dbReference>
<evidence type="ECO:0000313" key="3">
    <source>
        <dbReference type="Proteomes" id="UP000444316"/>
    </source>
</evidence>
<name>A0A845HYH6_9BURK</name>
<dbReference type="Proteomes" id="UP000444316">
    <property type="component" value="Unassembled WGS sequence"/>
</dbReference>
<keyword evidence="3" id="KW-1185">Reference proteome</keyword>
<dbReference type="Gene3D" id="3.10.180.10">
    <property type="entry name" value="2,3-Dihydroxybiphenyl 1,2-Dioxygenase, domain 1"/>
    <property type="match status" value="1"/>
</dbReference>
<dbReference type="InterPro" id="IPR029068">
    <property type="entry name" value="Glyas_Bleomycin-R_OHBP_Dase"/>
</dbReference>
<protein>
    <submittedName>
        <fullName evidence="2">VOC family protein</fullName>
    </submittedName>
</protein>
<dbReference type="InterPro" id="IPR037523">
    <property type="entry name" value="VOC_core"/>
</dbReference>
<proteinExistence type="predicted"/>
<dbReference type="PROSITE" id="PS51819">
    <property type="entry name" value="VOC"/>
    <property type="match status" value="1"/>
</dbReference>
<dbReference type="Pfam" id="PF00903">
    <property type="entry name" value="Glyoxalase"/>
    <property type="match status" value="1"/>
</dbReference>
<dbReference type="AlphaFoldDB" id="A0A845HYH6"/>
<comment type="caution">
    <text evidence="2">The sequence shown here is derived from an EMBL/GenBank/DDBJ whole genome shotgun (WGS) entry which is preliminary data.</text>
</comment>
<sequence length="145" mass="16883">MEWNKLVPECVVANYERSKKFYIEVFGFKLMFERPESRFGYLDLDGAQIMLLEGSHMKTPGQPDMHPNEKQFHFQIEVEKLAPLIERLAAHEVSLIAPCTESWYRVDELEHGQIEFFVADPDGFLFRFYEPLGERPVKSSAVLLA</sequence>
<reference evidence="2" key="1">
    <citation type="submission" date="2019-12" db="EMBL/GenBank/DDBJ databases">
        <title>Novel species isolated from a subtropical stream in China.</title>
        <authorList>
            <person name="Lu H."/>
        </authorList>
    </citation>
    <scope>NUCLEOTIDE SEQUENCE [LARGE SCALE GENOMIC DNA]</scope>
    <source>
        <strain evidence="2">FT93W</strain>
    </source>
</reference>